<accession>A0A4Z2J475</accession>
<dbReference type="Proteomes" id="UP000314294">
    <property type="component" value="Unassembled WGS sequence"/>
</dbReference>
<proteinExistence type="predicted"/>
<keyword evidence="3" id="KW-1185">Reference proteome</keyword>
<sequence length="151" mass="16370">MANNLGEDPQTEEILRDYNPRSFYECNKSISHTRSVFVYGGIPHIHSAHKRSPSGRAYPSILCSSTVPEMDQVAKSDITCTRHRSISPLGGLGRREGKKGGTEGGEREREKRWGRERGLQSLCDSMGTSSLGGGTKTTGHGAELGSGRNPP</sequence>
<reference evidence="2 3" key="1">
    <citation type="submission" date="2019-03" db="EMBL/GenBank/DDBJ databases">
        <title>First draft genome of Liparis tanakae, snailfish: a comprehensive survey of snailfish specific genes.</title>
        <authorList>
            <person name="Kim W."/>
            <person name="Song I."/>
            <person name="Jeong J.-H."/>
            <person name="Kim D."/>
            <person name="Kim S."/>
            <person name="Ryu S."/>
            <person name="Song J.Y."/>
            <person name="Lee S.K."/>
        </authorList>
    </citation>
    <scope>NUCLEOTIDE SEQUENCE [LARGE SCALE GENOMIC DNA]</scope>
    <source>
        <tissue evidence="2">Muscle</tissue>
    </source>
</reference>
<evidence type="ECO:0000313" key="3">
    <source>
        <dbReference type="Proteomes" id="UP000314294"/>
    </source>
</evidence>
<feature type="region of interest" description="Disordered" evidence="1">
    <location>
        <begin position="84"/>
        <end position="151"/>
    </location>
</feature>
<evidence type="ECO:0000256" key="1">
    <source>
        <dbReference type="SAM" id="MobiDB-lite"/>
    </source>
</evidence>
<evidence type="ECO:0000313" key="2">
    <source>
        <dbReference type="EMBL" id="TNN84694.1"/>
    </source>
</evidence>
<name>A0A4Z2J475_9TELE</name>
<gene>
    <name evidence="2" type="ORF">EYF80_005109</name>
</gene>
<organism evidence="2 3">
    <name type="scientific">Liparis tanakae</name>
    <name type="common">Tanaka's snailfish</name>
    <dbReference type="NCBI Taxonomy" id="230148"/>
    <lineage>
        <taxon>Eukaryota</taxon>
        <taxon>Metazoa</taxon>
        <taxon>Chordata</taxon>
        <taxon>Craniata</taxon>
        <taxon>Vertebrata</taxon>
        <taxon>Euteleostomi</taxon>
        <taxon>Actinopterygii</taxon>
        <taxon>Neopterygii</taxon>
        <taxon>Teleostei</taxon>
        <taxon>Neoteleostei</taxon>
        <taxon>Acanthomorphata</taxon>
        <taxon>Eupercaria</taxon>
        <taxon>Perciformes</taxon>
        <taxon>Cottioidei</taxon>
        <taxon>Cottales</taxon>
        <taxon>Liparidae</taxon>
        <taxon>Liparis</taxon>
    </lineage>
</organism>
<dbReference type="EMBL" id="SRLO01000025">
    <property type="protein sequence ID" value="TNN84694.1"/>
    <property type="molecule type" value="Genomic_DNA"/>
</dbReference>
<feature type="compositionally biased region" description="Basic and acidic residues" evidence="1">
    <location>
        <begin position="93"/>
        <end position="118"/>
    </location>
</feature>
<comment type="caution">
    <text evidence="2">The sequence shown here is derived from an EMBL/GenBank/DDBJ whole genome shotgun (WGS) entry which is preliminary data.</text>
</comment>
<protein>
    <submittedName>
        <fullName evidence="2">Uncharacterized protein</fullName>
    </submittedName>
</protein>
<dbReference type="AlphaFoldDB" id="A0A4Z2J475"/>